<dbReference type="PANTHER" id="PTHR12416">
    <property type="entry name" value="RRNA-PROCESSING PROTEIN UTP23 HOMOLOG"/>
    <property type="match status" value="1"/>
</dbReference>
<keyword evidence="3" id="KW-0698">rRNA processing</keyword>
<comment type="function">
    <text evidence="5">Involved in rRNA-processing and ribosome biogenesis.</text>
</comment>
<name>A0A4P9X7C9_9FUNG</name>
<gene>
    <name evidence="8" type="ORF">CXG81DRAFT_5391</name>
</gene>
<evidence type="ECO:0000313" key="8">
    <source>
        <dbReference type="EMBL" id="RKP01147.1"/>
    </source>
</evidence>
<dbReference type="STRING" id="1555241.A0A4P9X7C9"/>
<dbReference type="Pfam" id="PF04900">
    <property type="entry name" value="Fcf1"/>
    <property type="match status" value="1"/>
</dbReference>
<protein>
    <recommendedName>
        <fullName evidence="7">U three protein 23</fullName>
    </recommendedName>
</protein>
<dbReference type="CDD" id="cd08553">
    <property type="entry name" value="PIN_Fcf1-like"/>
    <property type="match status" value="1"/>
</dbReference>
<proteinExistence type="inferred from homology"/>
<evidence type="ECO:0000256" key="7">
    <source>
        <dbReference type="ARBA" id="ARBA00076388"/>
    </source>
</evidence>
<keyword evidence="2" id="KW-0690">Ribosome biogenesis</keyword>
<evidence type="ECO:0000256" key="5">
    <source>
        <dbReference type="ARBA" id="ARBA00037300"/>
    </source>
</evidence>
<dbReference type="Gene3D" id="3.40.50.1010">
    <property type="entry name" value="5'-nuclease"/>
    <property type="match status" value="1"/>
</dbReference>
<keyword evidence="9" id="KW-1185">Reference proteome</keyword>
<comment type="subcellular location">
    <subcellularLocation>
        <location evidence="1">Nucleus</location>
        <location evidence="1">Nucleolus</location>
    </subcellularLocation>
</comment>
<dbReference type="OrthoDB" id="25675at2759"/>
<evidence type="ECO:0000313" key="9">
    <source>
        <dbReference type="Proteomes" id="UP000274922"/>
    </source>
</evidence>
<sequence>MRSKREKSYKRALRLYNVAFKFRAPYQILLDGNFIHQAVKQKVRIQEALKDTVSAEVRPMVTSCVLNELQALGKPFVAAYTAAKCFEVRGCLHQRHPVPAARCIETTIGPVNTFHYCVASQDNELRKRMRDVVGTPLFHFKRTVLIMEPVSRQTLTAAGAKED</sequence>
<dbReference type="AlphaFoldDB" id="A0A4P9X7C9"/>
<dbReference type="GO" id="GO:0032040">
    <property type="term" value="C:small-subunit processome"/>
    <property type="evidence" value="ECO:0007669"/>
    <property type="project" value="InterPro"/>
</dbReference>
<evidence type="ECO:0000256" key="1">
    <source>
        <dbReference type="ARBA" id="ARBA00004604"/>
    </source>
</evidence>
<organism evidence="8 9">
    <name type="scientific">Caulochytrium protostelioides</name>
    <dbReference type="NCBI Taxonomy" id="1555241"/>
    <lineage>
        <taxon>Eukaryota</taxon>
        <taxon>Fungi</taxon>
        <taxon>Fungi incertae sedis</taxon>
        <taxon>Chytridiomycota</taxon>
        <taxon>Chytridiomycota incertae sedis</taxon>
        <taxon>Chytridiomycetes</taxon>
        <taxon>Caulochytriales</taxon>
        <taxon>Caulochytriaceae</taxon>
        <taxon>Caulochytrium</taxon>
    </lineage>
</organism>
<dbReference type="FunFam" id="3.40.50.1010:FF:000006">
    <property type="entry name" value="rRNA-processing protein UTP23 homolog"/>
    <property type="match status" value="1"/>
</dbReference>
<dbReference type="GO" id="GO:0006364">
    <property type="term" value="P:rRNA processing"/>
    <property type="evidence" value="ECO:0007669"/>
    <property type="project" value="UniProtKB-KW"/>
</dbReference>
<reference evidence="9" key="1">
    <citation type="journal article" date="2018" name="Nat. Microbiol.">
        <title>Leveraging single-cell genomics to expand the fungal tree of life.</title>
        <authorList>
            <person name="Ahrendt S.R."/>
            <person name="Quandt C.A."/>
            <person name="Ciobanu D."/>
            <person name="Clum A."/>
            <person name="Salamov A."/>
            <person name="Andreopoulos B."/>
            <person name="Cheng J.F."/>
            <person name="Woyke T."/>
            <person name="Pelin A."/>
            <person name="Henrissat B."/>
            <person name="Reynolds N.K."/>
            <person name="Benny G.L."/>
            <person name="Smith M.E."/>
            <person name="James T.Y."/>
            <person name="Grigoriev I.V."/>
        </authorList>
    </citation>
    <scope>NUCLEOTIDE SEQUENCE [LARGE SCALE GENOMIC DNA]</scope>
    <source>
        <strain evidence="9">ATCC 52028</strain>
    </source>
</reference>
<dbReference type="Proteomes" id="UP000274922">
    <property type="component" value="Unassembled WGS sequence"/>
</dbReference>
<feature type="non-terminal residue" evidence="8">
    <location>
        <position position="163"/>
    </location>
</feature>
<evidence type="ECO:0000256" key="4">
    <source>
        <dbReference type="ARBA" id="ARBA00023242"/>
    </source>
</evidence>
<dbReference type="InterPro" id="IPR006984">
    <property type="entry name" value="Fcf1/UTP23"/>
</dbReference>
<dbReference type="EMBL" id="ML014183">
    <property type="protein sequence ID" value="RKP01147.1"/>
    <property type="molecule type" value="Genomic_DNA"/>
</dbReference>
<evidence type="ECO:0000256" key="6">
    <source>
        <dbReference type="ARBA" id="ARBA00038503"/>
    </source>
</evidence>
<evidence type="ECO:0000256" key="2">
    <source>
        <dbReference type="ARBA" id="ARBA00022517"/>
    </source>
</evidence>
<dbReference type="InterPro" id="IPR029060">
    <property type="entry name" value="PIN-like_dom_sf"/>
</dbReference>
<evidence type="ECO:0000256" key="3">
    <source>
        <dbReference type="ARBA" id="ARBA00022552"/>
    </source>
</evidence>
<comment type="similarity">
    <text evidence="6">Belongs to the UTP23/FCF1 family. UTP23 subfamily.</text>
</comment>
<dbReference type="SUPFAM" id="SSF88723">
    <property type="entry name" value="PIN domain-like"/>
    <property type="match status" value="1"/>
</dbReference>
<keyword evidence="4" id="KW-0539">Nucleus</keyword>
<accession>A0A4P9X7C9</accession>